<protein>
    <submittedName>
        <fullName evidence="3">WAP domain-containing protein</fullName>
    </submittedName>
</protein>
<organism evidence="3">
    <name type="scientific">Thelazia callipaeda</name>
    <name type="common">Oriental eyeworm</name>
    <name type="synonym">Parasitic nematode</name>
    <dbReference type="NCBI Taxonomy" id="103827"/>
    <lineage>
        <taxon>Eukaryota</taxon>
        <taxon>Metazoa</taxon>
        <taxon>Ecdysozoa</taxon>
        <taxon>Nematoda</taxon>
        <taxon>Chromadorea</taxon>
        <taxon>Rhabditida</taxon>
        <taxon>Spirurina</taxon>
        <taxon>Spiruromorpha</taxon>
        <taxon>Thelazioidea</taxon>
        <taxon>Thelaziidae</taxon>
        <taxon>Thelazia</taxon>
    </lineage>
</organism>
<reference evidence="1 2" key="2">
    <citation type="submission" date="2018-11" db="EMBL/GenBank/DDBJ databases">
        <authorList>
            <consortium name="Pathogen Informatics"/>
        </authorList>
    </citation>
    <scope>NUCLEOTIDE SEQUENCE [LARGE SCALE GENOMIC DNA]</scope>
</reference>
<evidence type="ECO:0000313" key="3">
    <source>
        <dbReference type="WBParaSite" id="TCLT_0000316201-mRNA-1"/>
    </source>
</evidence>
<sequence length="102" mass="11693">MDRKFCLAIALVYTIICVSLRVRACASKLLESLDEDDIKEQISDLFSREKRPCTDIRKKIIKVSRSPVRFDITYDYGAHPECESDEECFPGMECSEEEGCCT</sequence>
<gene>
    <name evidence="1" type="ORF">TCLT_LOCUS3162</name>
</gene>
<evidence type="ECO:0000313" key="1">
    <source>
        <dbReference type="EMBL" id="VDM99494.1"/>
    </source>
</evidence>
<reference evidence="3" key="1">
    <citation type="submission" date="2017-02" db="UniProtKB">
        <authorList>
            <consortium name="WormBaseParasite"/>
        </authorList>
    </citation>
    <scope>IDENTIFICATION</scope>
</reference>
<dbReference type="AlphaFoldDB" id="A0A0N5CSG1"/>
<proteinExistence type="predicted"/>
<dbReference type="EMBL" id="UYYF01001069">
    <property type="protein sequence ID" value="VDM99494.1"/>
    <property type="molecule type" value="Genomic_DNA"/>
</dbReference>
<evidence type="ECO:0000313" key="2">
    <source>
        <dbReference type="Proteomes" id="UP000276776"/>
    </source>
</evidence>
<dbReference type="OrthoDB" id="10453045at2759"/>
<name>A0A0N5CSG1_THECL</name>
<dbReference type="WBParaSite" id="TCLT_0000316201-mRNA-1">
    <property type="protein sequence ID" value="TCLT_0000316201-mRNA-1"/>
    <property type="gene ID" value="TCLT_0000316201"/>
</dbReference>
<keyword evidence="2" id="KW-1185">Reference proteome</keyword>
<accession>A0A0N5CSG1</accession>
<dbReference type="Proteomes" id="UP000276776">
    <property type="component" value="Unassembled WGS sequence"/>
</dbReference>